<gene>
    <name evidence="6" type="ORF">E4N76_01705</name>
</gene>
<feature type="domain" description="Type I restriction modification DNA specificity" evidence="5">
    <location>
        <begin position="87"/>
        <end position="267"/>
    </location>
</feature>
<proteinExistence type="inferred from homology"/>
<keyword evidence="3" id="KW-0238">DNA-binding</keyword>
<evidence type="ECO:0000256" key="1">
    <source>
        <dbReference type="ARBA" id="ARBA00010923"/>
    </source>
</evidence>
<dbReference type="GO" id="GO:0004519">
    <property type="term" value="F:endonuclease activity"/>
    <property type="evidence" value="ECO:0007669"/>
    <property type="project" value="UniProtKB-KW"/>
</dbReference>
<dbReference type="InterPro" id="IPR044946">
    <property type="entry name" value="Restrct_endonuc_typeI_TRD_sf"/>
</dbReference>
<evidence type="ECO:0000256" key="4">
    <source>
        <dbReference type="SAM" id="Coils"/>
    </source>
</evidence>
<dbReference type="InterPro" id="IPR000055">
    <property type="entry name" value="Restrct_endonuc_typeI_TRD"/>
</dbReference>
<keyword evidence="6" id="KW-0378">Hydrolase</keyword>
<feature type="domain" description="Type I restriction modification DNA specificity" evidence="5">
    <location>
        <begin position="356"/>
        <end position="531"/>
    </location>
</feature>
<feature type="coiled-coil region" evidence="4">
    <location>
        <begin position="250"/>
        <end position="277"/>
    </location>
</feature>
<evidence type="ECO:0000256" key="2">
    <source>
        <dbReference type="ARBA" id="ARBA00022747"/>
    </source>
</evidence>
<evidence type="ECO:0000259" key="5">
    <source>
        <dbReference type="Pfam" id="PF01420"/>
    </source>
</evidence>
<organism evidence="6 7">
    <name type="scientific">Treponema putidum</name>
    <dbReference type="NCBI Taxonomy" id="221027"/>
    <lineage>
        <taxon>Bacteria</taxon>
        <taxon>Pseudomonadati</taxon>
        <taxon>Spirochaetota</taxon>
        <taxon>Spirochaetia</taxon>
        <taxon>Spirochaetales</taxon>
        <taxon>Treponemataceae</taxon>
        <taxon>Treponema</taxon>
    </lineage>
</organism>
<dbReference type="SUPFAM" id="SSF116734">
    <property type="entry name" value="DNA methylase specificity domain"/>
    <property type="match status" value="2"/>
</dbReference>
<dbReference type="RefSeq" id="WP_255805852.1">
    <property type="nucleotide sequence ID" value="NZ_CP038802.1"/>
</dbReference>
<dbReference type="CDD" id="cd17246">
    <property type="entry name" value="RMtype1_S_SonII-TRD2-CR2_like"/>
    <property type="match status" value="2"/>
</dbReference>
<dbReference type="PANTHER" id="PTHR43140">
    <property type="entry name" value="TYPE-1 RESTRICTION ENZYME ECOKI SPECIFICITY PROTEIN"/>
    <property type="match status" value="1"/>
</dbReference>
<keyword evidence="6" id="KW-0255">Endonuclease</keyword>
<keyword evidence="4" id="KW-0175">Coiled coil</keyword>
<dbReference type="PANTHER" id="PTHR43140:SF1">
    <property type="entry name" value="TYPE I RESTRICTION ENZYME ECOKI SPECIFICITY SUBUNIT"/>
    <property type="match status" value="1"/>
</dbReference>
<name>A0ABY5HUY1_9SPIR</name>
<dbReference type="InterPro" id="IPR051212">
    <property type="entry name" value="Type-I_RE_S_subunit"/>
</dbReference>
<dbReference type="Gene3D" id="3.90.220.20">
    <property type="entry name" value="DNA methylase specificity domains"/>
    <property type="match status" value="2"/>
</dbReference>
<evidence type="ECO:0000256" key="3">
    <source>
        <dbReference type="ARBA" id="ARBA00023125"/>
    </source>
</evidence>
<keyword evidence="7" id="KW-1185">Reference proteome</keyword>
<reference evidence="6" key="1">
    <citation type="submission" date="2019-04" db="EMBL/GenBank/DDBJ databases">
        <title>Whole genome sequencing of oral phylogroup 2 treponemes.</title>
        <authorList>
            <person name="Chan Y."/>
            <person name="Zeng H.H."/>
            <person name="Yu X.L."/>
            <person name="Leung W.K."/>
            <person name="Watt R.M."/>
        </authorList>
    </citation>
    <scope>NUCLEOTIDE SEQUENCE</scope>
    <source>
        <strain evidence="6">OMZ 847</strain>
    </source>
</reference>
<dbReference type="EMBL" id="CP038802">
    <property type="protein sequence ID" value="UTY27842.1"/>
    <property type="molecule type" value="Genomic_DNA"/>
</dbReference>
<keyword evidence="2" id="KW-0680">Restriction system</keyword>
<sequence>MNTNALRQKILDLAIHGKLVKQDPADESAAILLEKIRAEKEKKIASGKLKRGKNDSYIFFGDDNRHYEKFADGRIKDIEDEIPFAVPEGWAWCRLPYLCKIPITDGTHQTPTYSNKENGIPFLSSKDVTSKKIDWSKIKYITKELHEKLQKRIKPCRNDILLAKNGTTGIAALVDTDKIFDIYVTLALLRPVQVVHPNYLLYVINSPFCKKQFNSHLTGIGVPNLHLNDICKTLIPFPPLAEQQRIVNMIEAIFSQIDVLEQNKADLQTTIEQTKRKILDLAIHGKLVPQNPADEPASVMLERLRAEKEAKIAAGEMKRGKNDSYIYKNPTDNCYYQKYTDGGEENISDEIPFAVPDGWAWCRLPEVCRKPITDGTHNSPPNSASGAFLYITAKNIKNLEICLDDATYVSKEIHESIYSRCSPELNDVLLTKDGTIGEVAVNNLNYPFSMLSSVALIKPSKGILSWFLAYILISDLLQNKMKKNAKGSALKRIILTQINDFLIPLPPLAEQKRIVAKIEELFAQLDFITTTLTK</sequence>
<comment type="similarity">
    <text evidence="1">Belongs to the type-I restriction system S methylase family.</text>
</comment>
<dbReference type="Pfam" id="PF01420">
    <property type="entry name" value="Methylase_S"/>
    <property type="match status" value="2"/>
</dbReference>
<accession>A0ABY5HUY1</accession>
<keyword evidence="6" id="KW-0540">Nuclease</keyword>
<evidence type="ECO:0000313" key="7">
    <source>
        <dbReference type="Proteomes" id="UP001059401"/>
    </source>
</evidence>
<evidence type="ECO:0000313" key="6">
    <source>
        <dbReference type="EMBL" id="UTY27842.1"/>
    </source>
</evidence>
<dbReference type="Proteomes" id="UP001059401">
    <property type="component" value="Chromosome"/>
</dbReference>
<protein>
    <submittedName>
        <fullName evidence="6">Restriction endonuclease subunit S</fullName>
    </submittedName>
</protein>